<dbReference type="EMBL" id="QRVV01000127">
    <property type="protein sequence ID" value="RGS67863.1"/>
    <property type="molecule type" value="Genomic_DNA"/>
</dbReference>
<name>A0A412KGL9_9FIRM</name>
<evidence type="ECO:0008006" key="3">
    <source>
        <dbReference type="Google" id="ProtNLM"/>
    </source>
</evidence>
<comment type="caution">
    <text evidence="1">The sequence shown here is derived from an EMBL/GenBank/DDBJ whole genome shotgun (WGS) entry which is preliminary data.</text>
</comment>
<dbReference type="Gene3D" id="3.60.15.10">
    <property type="entry name" value="Ribonuclease Z/Hydroxyacylglutathione hydrolase-like"/>
    <property type="match status" value="1"/>
</dbReference>
<organism evidence="1 2">
    <name type="scientific">Blautia obeum</name>
    <dbReference type="NCBI Taxonomy" id="40520"/>
    <lineage>
        <taxon>Bacteria</taxon>
        <taxon>Bacillati</taxon>
        <taxon>Bacillota</taxon>
        <taxon>Clostridia</taxon>
        <taxon>Lachnospirales</taxon>
        <taxon>Lachnospiraceae</taxon>
        <taxon>Blautia</taxon>
    </lineage>
</organism>
<proteinExistence type="predicted"/>
<dbReference type="SUPFAM" id="SSF56281">
    <property type="entry name" value="Metallo-hydrolase/oxidoreductase"/>
    <property type="match status" value="1"/>
</dbReference>
<gene>
    <name evidence="1" type="ORF">DWX77_16445</name>
</gene>
<dbReference type="AlphaFoldDB" id="A0A412KGL9"/>
<sequence>MYECGFGDCFRLREASQVDLYVDFGIHSSSWAGKDKIKRFDNVIADMNEKKDFLLTHYHDDHFNGAIYMAATTTHRFKEVYISDVWNMPGSVYVTLLTLLRGIFTKSVILGENTIIDFLENICTRCGRIHFISRGVNFHNGQYIALWPEKNYVARKAQRMFEKLQVEVGKSNLEEIERIANRLNEIVIDLANDNDGISKNYEVQFNELRKEYLAVQKIEEK</sequence>
<dbReference type="InterPro" id="IPR036866">
    <property type="entry name" value="RibonucZ/Hydroxyglut_hydro"/>
</dbReference>
<accession>A0A412KGL9</accession>
<evidence type="ECO:0000313" key="2">
    <source>
        <dbReference type="Proteomes" id="UP000284242"/>
    </source>
</evidence>
<reference evidence="1 2" key="1">
    <citation type="submission" date="2018-08" db="EMBL/GenBank/DDBJ databases">
        <title>A genome reference for cultivated species of the human gut microbiota.</title>
        <authorList>
            <person name="Zou Y."/>
            <person name="Xue W."/>
            <person name="Luo G."/>
        </authorList>
    </citation>
    <scope>NUCLEOTIDE SEQUENCE [LARGE SCALE GENOMIC DNA]</scope>
    <source>
        <strain evidence="1 2">AF21-24</strain>
    </source>
</reference>
<dbReference type="Proteomes" id="UP000284242">
    <property type="component" value="Unassembled WGS sequence"/>
</dbReference>
<protein>
    <recommendedName>
        <fullName evidence="3">MBL fold metallo-hydrolase</fullName>
    </recommendedName>
</protein>
<evidence type="ECO:0000313" key="1">
    <source>
        <dbReference type="EMBL" id="RGS67863.1"/>
    </source>
</evidence>